<reference evidence="1 2" key="1">
    <citation type="journal article" date="2006" name="Science">
        <title>Phytophthora genome sequences uncover evolutionary origins and mechanisms of pathogenesis.</title>
        <authorList>
            <person name="Tyler B.M."/>
            <person name="Tripathy S."/>
            <person name="Zhang X."/>
            <person name="Dehal P."/>
            <person name="Jiang R.H."/>
            <person name="Aerts A."/>
            <person name="Arredondo F.D."/>
            <person name="Baxter L."/>
            <person name="Bensasson D."/>
            <person name="Beynon J.L."/>
            <person name="Chapman J."/>
            <person name="Damasceno C.M."/>
            <person name="Dorrance A.E."/>
            <person name="Dou D."/>
            <person name="Dickerman A.W."/>
            <person name="Dubchak I.L."/>
            <person name="Garbelotto M."/>
            <person name="Gijzen M."/>
            <person name="Gordon S.G."/>
            <person name="Govers F."/>
            <person name="Grunwald N.J."/>
            <person name="Huang W."/>
            <person name="Ivors K.L."/>
            <person name="Jones R.W."/>
            <person name="Kamoun S."/>
            <person name="Krampis K."/>
            <person name="Lamour K.H."/>
            <person name="Lee M.K."/>
            <person name="McDonald W.H."/>
            <person name="Medina M."/>
            <person name="Meijer H.J."/>
            <person name="Nordberg E.K."/>
            <person name="Maclean D.J."/>
            <person name="Ospina-Giraldo M.D."/>
            <person name="Morris P.F."/>
            <person name="Phuntumart V."/>
            <person name="Putnam N.H."/>
            <person name="Rash S."/>
            <person name="Rose J.K."/>
            <person name="Sakihama Y."/>
            <person name="Salamov A.A."/>
            <person name="Savidor A."/>
            <person name="Scheuring C.F."/>
            <person name="Smith B.M."/>
            <person name="Sobral B.W."/>
            <person name="Terry A."/>
            <person name="Torto-Alalibo T.A."/>
            <person name="Win J."/>
            <person name="Xu Z."/>
            <person name="Zhang H."/>
            <person name="Grigoriev I.V."/>
            <person name="Rokhsar D.S."/>
            <person name="Boore J.L."/>
        </authorList>
    </citation>
    <scope>NUCLEOTIDE SEQUENCE [LARGE SCALE GENOMIC DNA]</scope>
    <source>
        <strain evidence="1 2">P6497</strain>
    </source>
</reference>
<organism evidence="1 2">
    <name type="scientific">Phytophthora sojae (strain P6497)</name>
    <name type="common">Soybean stem and root rot agent</name>
    <name type="synonym">Phytophthora megasperma f. sp. glycines</name>
    <dbReference type="NCBI Taxonomy" id="1094619"/>
    <lineage>
        <taxon>Eukaryota</taxon>
        <taxon>Sar</taxon>
        <taxon>Stramenopiles</taxon>
        <taxon>Oomycota</taxon>
        <taxon>Peronosporomycetes</taxon>
        <taxon>Peronosporales</taxon>
        <taxon>Peronosporaceae</taxon>
        <taxon>Phytophthora</taxon>
    </lineage>
</organism>
<proteinExistence type="predicted"/>
<dbReference type="KEGG" id="psoj:PHYSODRAFT_517714"/>
<evidence type="ECO:0000313" key="1">
    <source>
        <dbReference type="EMBL" id="EGZ11956.1"/>
    </source>
</evidence>
<name>G4ZY50_PHYSP</name>
<sequence>KRKLARTGTKTVWVKCAGKTKTALPLHEDSKDSQYPPFVVFKVKPSKIEHRRQENTAVRHGFSMAMWKTGVSQAQQDYGMKMYANDKGKVSSYFRYICIDFKRFWDVENYTGWWNGPLTID</sequence>
<dbReference type="Proteomes" id="UP000002640">
    <property type="component" value="Unassembled WGS sequence"/>
</dbReference>
<accession>G4ZY50</accession>
<keyword evidence="2" id="KW-1185">Reference proteome</keyword>
<feature type="non-terminal residue" evidence="1">
    <location>
        <position position="1"/>
    </location>
</feature>
<dbReference type="AlphaFoldDB" id="G4ZY50"/>
<dbReference type="GeneID" id="20659966"/>
<dbReference type="RefSeq" id="XP_009532289.1">
    <property type="nucleotide sequence ID" value="XM_009533994.1"/>
</dbReference>
<dbReference type="InParanoid" id="G4ZY50"/>
<evidence type="ECO:0000313" key="2">
    <source>
        <dbReference type="Proteomes" id="UP000002640"/>
    </source>
</evidence>
<gene>
    <name evidence="1" type="ORF">PHYSODRAFT_517714</name>
</gene>
<dbReference type="EMBL" id="JH159157">
    <property type="protein sequence ID" value="EGZ11956.1"/>
    <property type="molecule type" value="Genomic_DNA"/>
</dbReference>
<protein>
    <submittedName>
        <fullName evidence="1">Uncharacterized protein</fullName>
    </submittedName>
</protein>